<keyword evidence="1" id="KW-0812">Transmembrane</keyword>
<reference evidence="2 3" key="1">
    <citation type="submission" date="2019-02" db="EMBL/GenBank/DDBJ databases">
        <title>Complete genome sequence of Burkholderia cenocepacia phage BcepSauron.</title>
        <authorList>
            <person name="Park K."/>
            <person name="Gonzalez C."/>
            <person name="Liu M."/>
            <person name="Gill J."/>
        </authorList>
    </citation>
    <scope>NUCLEOTIDE SEQUENCE [LARGE SCALE GENOMIC DNA]</scope>
</reference>
<evidence type="ECO:0000313" key="3">
    <source>
        <dbReference type="Proteomes" id="UP000301424"/>
    </source>
</evidence>
<keyword evidence="3" id="KW-1185">Reference proteome</keyword>
<protein>
    <submittedName>
        <fullName evidence="2">Uncharacterized protein</fullName>
    </submittedName>
</protein>
<feature type="transmembrane region" description="Helical" evidence="1">
    <location>
        <begin position="16"/>
        <end position="34"/>
    </location>
</feature>
<dbReference type="Proteomes" id="UP000301424">
    <property type="component" value="Segment"/>
</dbReference>
<sequence length="116" mass="13222">METTYDYSLTFDLTDIIVFVLIAIMIKMVIDIVRERMRIRRLRRDMGANGNLPCITISGNDDVSISGLVYEGRPIPSVDIKNKALFVDGQFKRRLARNSRVYNRGIGIFADGKYMG</sequence>
<proteinExistence type="predicted"/>
<organism evidence="2 3">
    <name type="scientific">Burkholderia phage BcepSauron</name>
    <dbReference type="NCBI Taxonomy" id="2530033"/>
    <lineage>
        <taxon>Viruses</taxon>
        <taxon>Duplodnaviria</taxon>
        <taxon>Heunggongvirae</taxon>
        <taxon>Uroviricota</taxon>
        <taxon>Caudoviricetes</taxon>
        <taxon>Sarumanvirus</taxon>
        <taxon>Sarumanvirus bcepsauron</taxon>
    </lineage>
</organism>
<accession>A0A482MLP9</accession>
<name>A0A482MLP9_9CAUD</name>
<keyword evidence="1" id="KW-1133">Transmembrane helix</keyword>
<keyword evidence="1" id="KW-0472">Membrane</keyword>
<evidence type="ECO:0000313" key="2">
    <source>
        <dbReference type="EMBL" id="QBQ74589.1"/>
    </source>
</evidence>
<gene>
    <name evidence="2" type="ORF">BcepSauron_209</name>
</gene>
<evidence type="ECO:0000256" key="1">
    <source>
        <dbReference type="SAM" id="Phobius"/>
    </source>
</evidence>
<dbReference type="EMBL" id="MK552141">
    <property type="protein sequence ID" value="QBQ74589.1"/>
    <property type="molecule type" value="Genomic_DNA"/>
</dbReference>